<protein>
    <recommendedName>
        <fullName evidence="7">WRKY domain-containing protein</fullName>
    </recommendedName>
</protein>
<name>A0AAE1UVP1_9SOLA</name>
<evidence type="ECO:0000256" key="6">
    <source>
        <dbReference type="SAM" id="MobiDB-lite"/>
    </source>
</evidence>
<dbReference type="InterPro" id="IPR003657">
    <property type="entry name" value="WRKY_dom"/>
</dbReference>
<keyword evidence="5" id="KW-0539">Nucleus</keyword>
<proteinExistence type="predicted"/>
<dbReference type="PANTHER" id="PTHR31221:SF358">
    <property type="entry name" value="WRKY TRANSCRIPTION FACTOR 71"/>
    <property type="match status" value="1"/>
</dbReference>
<keyword evidence="2" id="KW-0805">Transcription regulation</keyword>
<dbReference type="AlphaFoldDB" id="A0AAE1UVP1"/>
<comment type="caution">
    <text evidence="8">The sequence shown here is derived from an EMBL/GenBank/DDBJ whole genome shotgun (WGS) entry which is preliminary data.</text>
</comment>
<feature type="region of interest" description="Disordered" evidence="6">
    <location>
        <begin position="88"/>
        <end position="149"/>
    </location>
</feature>
<reference evidence="8" key="1">
    <citation type="submission" date="2023-12" db="EMBL/GenBank/DDBJ databases">
        <title>Genome assembly of Anisodus tanguticus.</title>
        <authorList>
            <person name="Wang Y.-J."/>
        </authorList>
    </citation>
    <scope>NUCLEOTIDE SEQUENCE</scope>
    <source>
        <strain evidence="8">KB-2021</strain>
        <tissue evidence="8">Leaf</tissue>
    </source>
</reference>
<dbReference type="Proteomes" id="UP001291623">
    <property type="component" value="Unassembled WGS sequence"/>
</dbReference>
<keyword evidence="4" id="KW-0804">Transcription</keyword>
<dbReference type="InterPro" id="IPR036576">
    <property type="entry name" value="WRKY_dom_sf"/>
</dbReference>
<keyword evidence="9" id="KW-1185">Reference proteome</keyword>
<dbReference type="EMBL" id="JAVYJV010000023">
    <property type="protein sequence ID" value="KAK4338965.1"/>
    <property type="molecule type" value="Genomic_DNA"/>
</dbReference>
<dbReference type="PROSITE" id="PS50811">
    <property type="entry name" value="WRKY"/>
    <property type="match status" value="1"/>
</dbReference>
<feature type="domain" description="WRKY" evidence="7">
    <location>
        <begin position="154"/>
        <end position="219"/>
    </location>
</feature>
<evidence type="ECO:0000313" key="8">
    <source>
        <dbReference type="EMBL" id="KAK4338965.1"/>
    </source>
</evidence>
<feature type="compositionally biased region" description="Low complexity" evidence="6">
    <location>
        <begin position="97"/>
        <end position="120"/>
    </location>
</feature>
<evidence type="ECO:0000256" key="2">
    <source>
        <dbReference type="ARBA" id="ARBA00023015"/>
    </source>
</evidence>
<sequence>MLLINSMEDKENNNLKPETTSTAALFSDHQIPASSSTNYSLSSIFGLIETMFASHDPITTPSIFDLLQPPPPPPPPLLISSQSQVPNKEIVNTPNNSSSISSSSTEAANDDQQTTKTVDQQADDNQDKNKKQLKPKKKKQKREREPRFAFMTKSEVDHLDDGFRWRKYGQKAVKNSPFPRSYYRCTTATCGVKKRVERSSEDPSIVVTTYEGIHTHPCPITSRGSIGILPETSAYGASIGGLGGCGGGTSSLFFPQFHYQVQQQQQSTYFQTPTLPISFTSTTSDSSLFTNTNSSQERIFSPSTSSSSPLARDHGLLQDMVPSQMRKDPKEE</sequence>
<feature type="compositionally biased region" description="Low complexity" evidence="6">
    <location>
        <begin position="286"/>
        <end position="309"/>
    </location>
</feature>
<organism evidence="8 9">
    <name type="scientific">Anisodus tanguticus</name>
    <dbReference type="NCBI Taxonomy" id="243964"/>
    <lineage>
        <taxon>Eukaryota</taxon>
        <taxon>Viridiplantae</taxon>
        <taxon>Streptophyta</taxon>
        <taxon>Embryophyta</taxon>
        <taxon>Tracheophyta</taxon>
        <taxon>Spermatophyta</taxon>
        <taxon>Magnoliopsida</taxon>
        <taxon>eudicotyledons</taxon>
        <taxon>Gunneridae</taxon>
        <taxon>Pentapetalae</taxon>
        <taxon>asterids</taxon>
        <taxon>lamiids</taxon>
        <taxon>Solanales</taxon>
        <taxon>Solanaceae</taxon>
        <taxon>Solanoideae</taxon>
        <taxon>Hyoscyameae</taxon>
        <taxon>Anisodus</taxon>
    </lineage>
</organism>
<keyword evidence="3" id="KW-0238">DNA-binding</keyword>
<evidence type="ECO:0000313" key="9">
    <source>
        <dbReference type="Proteomes" id="UP001291623"/>
    </source>
</evidence>
<evidence type="ECO:0000259" key="7">
    <source>
        <dbReference type="PROSITE" id="PS50811"/>
    </source>
</evidence>
<dbReference type="PANTHER" id="PTHR31221">
    <property type="entry name" value="WRKY TRANSCRIPTION FACTOR PROTEIN 1-RELATED"/>
    <property type="match status" value="1"/>
</dbReference>
<dbReference type="GO" id="GO:0005634">
    <property type="term" value="C:nucleus"/>
    <property type="evidence" value="ECO:0007669"/>
    <property type="project" value="UniProtKB-SubCell"/>
</dbReference>
<evidence type="ECO:0000256" key="1">
    <source>
        <dbReference type="ARBA" id="ARBA00004123"/>
    </source>
</evidence>
<evidence type="ECO:0000256" key="4">
    <source>
        <dbReference type="ARBA" id="ARBA00023163"/>
    </source>
</evidence>
<dbReference type="Gene3D" id="2.20.25.80">
    <property type="entry name" value="WRKY domain"/>
    <property type="match status" value="1"/>
</dbReference>
<gene>
    <name evidence="8" type="ORF">RND71_040427</name>
</gene>
<evidence type="ECO:0000256" key="3">
    <source>
        <dbReference type="ARBA" id="ARBA00023125"/>
    </source>
</evidence>
<dbReference type="Pfam" id="PF03106">
    <property type="entry name" value="WRKY"/>
    <property type="match status" value="1"/>
</dbReference>
<dbReference type="GO" id="GO:0043565">
    <property type="term" value="F:sequence-specific DNA binding"/>
    <property type="evidence" value="ECO:0007669"/>
    <property type="project" value="InterPro"/>
</dbReference>
<accession>A0AAE1UVP1</accession>
<dbReference type="GO" id="GO:0003700">
    <property type="term" value="F:DNA-binding transcription factor activity"/>
    <property type="evidence" value="ECO:0007669"/>
    <property type="project" value="InterPro"/>
</dbReference>
<dbReference type="SUPFAM" id="SSF118290">
    <property type="entry name" value="WRKY DNA-binding domain"/>
    <property type="match status" value="1"/>
</dbReference>
<comment type="subcellular location">
    <subcellularLocation>
        <location evidence="1">Nucleus</location>
    </subcellularLocation>
</comment>
<feature type="region of interest" description="Disordered" evidence="6">
    <location>
        <begin position="286"/>
        <end position="332"/>
    </location>
</feature>
<feature type="compositionally biased region" description="Basic residues" evidence="6">
    <location>
        <begin position="131"/>
        <end position="141"/>
    </location>
</feature>
<dbReference type="InterPro" id="IPR044810">
    <property type="entry name" value="WRKY_plant"/>
</dbReference>
<dbReference type="SMART" id="SM00774">
    <property type="entry name" value="WRKY"/>
    <property type="match status" value="1"/>
</dbReference>
<evidence type="ECO:0000256" key="5">
    <source>
        <dbReference type="ARBA" id="ARBA00023242"/>
    </source>
</evidence>
<dbReference type="FunFam" id="2.20.25.80:FF:000003">
    <property type="entry name" value="WRKY transcription factor 57"/>
    <property type="match status" value="1"/>
</dbReference>